<sequence>MRRRQLSLASSKPATALTYLTVEAVVAGVRVRRFLRFGVVPEGAIDPGFTPLRTCSVHVSRSSVEKDLVHPVHEGVPVVGKRVLPSPGIVDHEDYFLPTV</sequence>
<keyword evidence="3" id="KW-1185">Reference proteome</keyword>
<dbReference type="EMBL" id="JALNTZ010000007">
    <property type="protein sequence ID" value="KAJ3646545.1"/>
    <property type="molecule type" value="Genomic_DNA"/>
</dbReference>
<dbReference type="EMBL" id="JALNTZ010000007">
    <property type="protein sequence ID" value="KAJ3646542.1"/>
    <property type="molecule type" value="Genomic_DNA"/>
</dbReference>
<comment type="caution">
    <text evidence="2">The sequence shown here is derived from an EMBL/GenBank/DDBJ whole genome shotgun (WGS) entry which is preliminary data.</text>
</comment>
<evidence type="ECO:0000313" key="2">
    <source>
        <dbReference type="EMBL" id="KAJ3646545.1"/>
    </source>
</evidence>
<protein>
    <submittedName>
        <fullName evidence="2">Uncharacterized protein</fullName>
    </submittedName>
</protein>
<dbReference type="AlphaFoldDB" id="A0AA38HZY6"/>
<organism evidence="2 3">
    <name type="scientific">Zophobas morio</name>
    <dbReference type="NCBI Taxonomy" id="2755281"/>
    <lineage>
        <taxon>Eukaryota</taxon>
        <taxon>Metazoa</taxon>
        <taxon>Ecdysozoa</taxon>
        <taxon>Arthropoda</taxon>
        <taxon>Hexapoda</taxon>
        <taxon>Insecta</taxon>
        <taxon>Pterygota</taxon>
        <taxon>Neoptera</taxon>
        <taxon>Endopterygota</taxon>
        <taxon>Coleoptera</taxon>
        <taxon>Polyphaga</taxon>
        <taxon>Cucujiformia</taxon>
        <taxon>Tenebrionidae</taxon>
        <taxon>Zophobas</taxon>
    </lineage>
</organism>
<accession>A0AA38HZY6</accession>
<name>A0AA38HZY6_9CUCU</name>
<proteinExistence type="predicted"/>
<dbReference type="Proteomes" id="UP001168821">
    <property type="component" value="Unassembled WGS sequence"/>
</dbReference>
<reference evidence="2" key="1">
    <citation type="journal article" date="2023" name="G3 (Bethesda)">
        <title>Whole genome assemblies of Zophobas morio and Tenebrio molitor.</title>
        <authorList>
            <person name="Kaur S."/>
            <person name="Stinson S.A."/>
            <person name="diCenzo G.C."/>
        </authorList>
    </citation>
    <scope>NUCLEOTIDE SEQUENCE</scope>
    <source>
        <strain evidence="2">QUZm001</strain>
    </source>
</reference>
<evidence type="ECO:0000313" key="1">
    <source>
        <dbReference type="EMBL" id="KAJ3646542.1"/>
    </source>
</evidence>
<evidence type="ECO:0000313" key="3">
    <source>
        <dbReference type="Proteomes" id="UP001168821"/>
    </source>
</evidence>
<gene>
    <name evidence="1" type="ORF">Zmor_024126</name>
    <name evidence="2" type="ORF">Zmor_024129</name>
</gene>